<dbReference type="InterPro" id="IPR000259">
    <property type="entry name" value="Adhesion_dom_fimbrial"/>
</dbReference>
<dbReference type="Proteomes" id="UP000636811">
    <property type="component" value="Unassembled WGS sequence"/>
</dbReference>
<protein>
    <submittedName>
        <fullName evidence="3">Fimbrial protein</fullName>
    </submittedName>
</protein>
<accession>A0ABS0E8P2</accession>
<dbReference type="RefSeq" id="WP_195815435.1">
    <property type="nucleotide sequence ID" value="NZ_JADOBI010000009.1"/>
</dbReference>
<keyword evidence="1" id="KW-0732">Signal</keyword>
<evidence type="ECO:0000259" key="2">
    <source>
        <dbReference type="Pfam" id="PF00419"/>
    </source>
</evidence>
<feature type="chain" id="PRO_5046462973" evidence="1">
    <location>
        <begin position="24"/>
        <end position="173"/>
    </location>
</feature>
<proteinExistence type="predicted"/>
<organism evidence="3 4">
    <name type="scientific">Rahnella laticis</name>
    <dbReference type="NCBI Taxonomy" id="2787622"/>
    <lineage>
        <taxon>Bacteria</taxon>
        <taxon>Pseudomonadati</taxon>
        <taxon>Pseudomonadota</taxon>
        <taxon>Gammaproteobacteria</taxon>
        <taxon>Enterobacterales</taxon>
        <taxon>Yersiniaceae</taxon>
        <taxon>Rahnella</taxon>
    </lineage>
</organism>
<feature type="domain" description="Fimbrial-type adhesion" evidence="2">
    <location>
        <begin position="29"/>
        <end position="173"/>
    </location>
</feature>
<name>A0ABS0E8P2_9GAMM</name>
<dbReference type="InterPro" id="IPR036937">
    <property type="entry name" value="Adhesion_dom_fimbrial_sf"/>
</dbReference>
<dbReference type="InterPro" id="IPR008966">
    <property type="entry name" value="Adhesion_dom_sf"/>
</dbReference>
<dbReference type="EMBL" id="JADOBI010000009">
    <property type="protein sequence ID" value="MBF7981452.1"/>
    <property type="molecule type" value="Genomic_DNA"/>
</dbReference>
<evidence type="ECO:0000256" key="1">
    <source>
        <dbReference type="SAM" id="SignalP"/>
    </source>
</evidence>
<gene>
    <name evidence="3" type="ORF">IV433_18740</name>
</gene>
<sequence length="173" mass="17890">MPVMLRFAGFAALVGLISTPVSAYDVLVSVTGSIYGNTCTVSADSKEITVPLGTVATRQFGADGAVSNVKTPFSINLEDCGPTFSGVKISFTGTPDPQNPELLKTEDNGATGVAVQLLDNRSTAIPLGTSTEAYGSAGAETVQMKFFARLVANGETVNPGSVSAVATWVMEYQ</sequence>
<comment type="caution">
    <text evidence="3">The sequence shown here is derived from an EMBL/GenBank/DDBJ whole genome shotgun (WGS) entry which is preliminary data.</text>
</comment>
<keyword evidence="4" id="KW-1185">Reference proteome</keyword>
<dbReference type="Gene3D" id="2.60.40.1090">
    <property type="entry name" value="Fimbrial-type adhesion domain"/>
    <property type="match status" value="1"/>
</dbReference>
<dbReference type="InterPro" id="IPR050263">
    <property type="entry name" value="Bact_Fimbrial_Adh_Pro"/>
</dbReference>
<dbReference type="PANTHER" id="PTHR33420">
    <property type="entry name" value="FIMBRIAL SUBUNIT ELFA-RELATED"/>
    <property type="match status" value="1"/>
</dbReference>
<dbReference type="Pfam" id="PF00419">
    <property type="entry name" value="Fimbrial"/>
    <property type="match status" value="1"/>
</dbReference>
<evidence type="ECO:0000313" key="4">
    <source>
        <dbReference type="Proteomes" id="UP000636811"/>
    </source>
</evidence>
<reference evidence="3 4" key="1">
    <citation type="submission" date="2020-11" db="EMBL/GenBank/DDBJ databases">
        <title>Taxonomic investigation of Rahnella strains.</title>
        <authorList>
            <person name="Lee S.D."/>
        </authorList>
    </citation>
    <scope>NUCLEOTIDE SEQUENCE [LARGE SCALE GENOMIC DNA]</scope>
    <source>
        <strain evidence="3 4">SAP-17</strain>
    </source>
</reference>
<dbReference type="PANTHER" id="PTHR33420:SF25">
    <property type="entry name" value="PROTEIN FIMF"/>
    <property type="match status" value="1"/>
</dbReference>
<evidence type="ECO:0000313" key="3">
    <source>
        <dbReference type="EMBL" id="MBF7981452.1"/>
    </source>
</evidence>
<feature type="signal peptide" evidence="1">
    <location>
        <begin position="1"/>
        <end position="23"/>
    </location>
</feature>
<dbReference type="SUPFAM" id="SSF49401">
    <property type="entry name" value="Bacterial adhesins"/>
    <property type="match status" value="1"/>
</dbReference>